<dbReference type="WBParaSite" id="GPLIN_001161900">
    <property type="protein sequence ID" value="GPLIN_001161900"/>
    <property type="gene ID" value="GPLIN_001161900"/>
</dbReference>
<keyword evidence="2" id="KW-1185">Reference proteome</keyword>
<organism evidence="2 3">
    <name type="scientific">Globodera pallida</name>
    <name type="common">Potato cyst nematode worm</name>
    <name type="synonym">Heterodera pallida</name>
    <dbReference type="NCBI Taxonomy" id="36090"/>
    <lineage>
        <taxon>Eukaryota</taxon>
        <taxon>Metazoa</taxon>
        <taxon>Ecdysozoa</taxon>
        <taxon>Nematoda</taxon>
        <taxon>Chromadorea</taxon>
        <taxon>Rhabditida</taxon>
        <taxon>Tylenchina</taxon>
        <taxon>Tylenchomorpha</taxon>
        <taxon>Tylenchoidea</taxon>
        <taxon>Heteroderidae</taxon>
        <taxon>Heteroderinae</taxon>
        <taxon>Globodera</taxon>
    </lineage>
</organism>
<feature type="region of interest" description="Disordered" evidence="1">
    <location>
        <begin position="1"/>
        <end position="88"/>
    </location>
</feature>
<evidence type="ECO:0000256" key="1">
    <source>
        <dbReference type="SAM" id="MobiDB-lite"/>
    </source>
</evidence>
<name>A0A183CFG4_GLOPA</name>
<dbReference type="AlphaFoldDB" id="A0A183CFG4"/>
<feature type="compositionally biased region" description="Low complexity" evidence="1">
    <location>
        <begin position="69"/>
        <end position="81"/>
    </location>
</feature>
<accession>A0A183CFG4</accession>
<feature type="compositionally biased region" description="Polar residues" evidence="1">
    <location>
        <begin position="39"/>
        <end position="56"/>
    </location>
</feature>
<dbReference type="Proteomes" id="UP000050741">
    <property type="component" value="Unassembled WGS sequence"/>
</dbReference>
<reference evidence="2" key="1">
    <citation type="submission" date="2013-12" db="EMBL/GenBank/DDBJ databases">
        <authorList>
            <person name="Aslett M."/>
        </authorList>
    </citation>
    <scope>NUCLEOTIDE SEQUENCE [LARGE SCALE GENOMIC DNA]</scope>
    <source>
        <strain evidence="2">Lindley</strain>
    </source>
</reference>
<protein>
    <submittedName>
        <fullName evidence="3">Hva1_TUDOR domain-containing protein</fullName>
    </submittedName>
</protein>
<evidence type="ECO:0000313" key="2">
    <source>
        <dbReference type="Proteomes" id="UP000050741"/>
    </source>
</evidence>
<reference evidence="2" key="2">
    <citation type="submission" date="2014-05" db="EMBL/GenBank/DDBJ databases">
        <title>The genome and life-stage specific transcriptomes of Globodera pallida elucidate key aspects of plant parasitism by a cyst nematode.</title>
        <authorList>
            <person name="Cotton J.A."/>
            <person name="Lilley C.J."/>
            <person name="Jones L.M."/>
            <person name="Kikuchi T."/>
            <person name="Reid A.J."/>
            <person name="Thorpe P."/>
            <person name="Tsai I.J."/>
            <person name="Beasley H."/>
            <person name="Blok V."/>
            <person name="Cock P.J.A."/>
            <person name="Van den Akker S.E."/>
            <person name="Holroyd N."/>
            <person name="Hunt M."/>
            <person name="Mantelin S."/>
            <person name="Naghra H."/>
            <person name="Pain A."/>
            <person name="Palomares-Rius J.E."/>
            <person name="Zarowiecki M."/>
            <person name="Berriman M."/>
            <person name="Jones J.T."/>
            <person name="Urwin P.E."/>
        </authorList>
    </citation>
    <scope>NUCLEOTIDE SEQUENCE [LARGE SCALE GENOMIC DNA]</scope>
    <source>
        <strain evidence="2">Lindley</strain>
    </source>
</reference>
<reference evidence="3" key="3">
    <citation type="submission" date="2016-06" db="UniProtKB">
        <authorList>
            <consortium name="WormBaseParasite"/>
        </authorList>
    </citation>
    <scope>IDENTIFICATION</scope>
</reference>
<sequence>MTENGDEPVLNGQLNGDVHVNGQHVVKETYEVENEDGSKTTIRKSTANSGNQSTFDHSQDDEDGMKTDQQQQQLNNNNNQQMDVSMNG</sequence>
<proteinExistence type="predicted"/>
<evidence type="ECO:0000313" key="3">
    <source>
        <dbReference type="WBParaSite" id="GPLIN_001161900"/>
    </source>
</evidence>